<keyword evidence="10" id="KW-1185">Reference proteome</keyword>
<dbReference type="Proteomes" id="UP001497527">
    <property type="component" value="Unassembled WGS sequence"/>
</dbReference>
<dbReference type="Pfam" id="PF03150">
    <property type="entry name" value="CCP_MauG"/>
    <property type="match status" value="1"/>
</dbReference>
<keyword evidence="5 9" id="KW-0560">Oxidoreductase</keyword>
<dbReference type="RefSeq" id="WP_348717311.1">
    <property type="nucleotide sequence ID" value="NZ_CAXJIO010000012.1"/>
</dbReference>
<sequence>MRYLYFKRIKAHGIMCLFLVFIIGCNNVKKEPYTKKKEVSKLGALQSYYTIHLEKCIDALQKLKITEEINQQQDYYKLARHEFKLVEPILAYVDKENYKSLNAPNILKVEEEDATDIKVRNPFGFQVIEETIFGEEEFNEEDLKKIVLKTINRLQLVTVNNTLYLKEYHILWLLRDAVARVSLLGLTGFDSPVLEQSLEEAQTNYETVQFILQQYKSNFTNKELFKKWVKELNTTKQVLKGDFNSFNRYQFIKSQVHHQLVLLKETANDWKVSFPLTMAFNNNITSLFSKETFNIGFFSDYHHREKNNFDEKVALGKKLFNDKRLSRGEKMSCATCHSKELAFTDGKIAFENQTRNSPTLTYASLQKAFFHDGRAGSLEGQIVGVVNNKDEFHSDLNKLEIVVKKDSVYKDKFETLYGKVTDFTIRNAIANYIRTLNTFNSKFDKNINGKERTLTNNEINGFNLFTGKAKCATCHFPPVFNGTVPPNYSESELESIGVPNLKQNQLDSDLGRYNLFKTEERKHFFKTPTVRNSEKTGPYMHNGTYQTLEEVVDFYNKGGGIGLGFHLENQTLPSDKLNLSVQEIADIVSFMESLTDKY</sequence>
<gene>
    <name evidence="9" type="ORF">T190423A01A_30342</name>
</gene>
<dbReference type="InterPro" id="IPR009056">
    <property type="entry name" value="Cyt_c-like_dom"/>
</dbReference>
<feature type="domain" description="Cytochrome c" evidence="8">
    <location>
        <begin position="311"/>
        <end position="437"/>
    </location>
</feature>
<keyword evidence="4" id="KW-0732">Signal</keyword>
<dbReference type="Gene3D" id="1.20.1420.20">
    <property type="entry name" value="M75 peptidase, HXXE motif"/>
    <property type="match status" value="1"/>
</dbReference>
<keyword evidence="9" id="KW-0575">Peroxidase</keyword>
<dbReference type="GO" id="GO:0004130">
    <property type="term" value="F:cytochrome-c peroxidase activity"/>
    <property type="evidence" value="ECO:0007669"/>
    <property type="project" value="UniProtKB-EC"/>
</dbReference>
<protein>
    <submittedName>
        <fullName evidence="9">Cytochrome c peroxidase</fullName>
        <ecNumber evidence="9">1.11.1.5</ecNumber>
    </submittedName>
</protein>
<evidence type="ECO:0000256" key="5">
    <source>
        <dbReference type="ARBA" id="ARBA00023002"/>
    </source>
</evidence>
<evidence type="ECO:0000256" key="1">
    <source>
        <dbReference type="ARBA" id="ARBA00004196"/>
    </source>
</evidence>
<comment type="subcellular location">
    <subcellularLocation>
        <location evidence="1">Cell envelope</location>
    </subcellularLocation>
</comment>
<evidence type="ECO:0000256" key="4">
    <source>
        <dbReference type="ARBA" id="ARBA00022729"/>
    </source>
</evidence>
<proteinExistence type="predicted"/>
<evidence type="ECO:0000256" key="6">
    <source>
        <dbReference type="ARBA" id="ARBA00023004"/>
    </source>
</evidence>
<feature type="domain" description="Cytochrome c" evidence="8">
    <location>
        <begin position="456"/>
        <end position="595"/>
    </location>
</feature>
<dbReference type="InterPro" id="IPR038352">
    <property type="entry name" value="Imelysin_sf"/>
</dbReference>
<name>A0ABM9PCH0_9FLAO</name>
<dbReference type="Gene3D" id="1.10.760.10">
    <property type="entry name" value="Cytochrome c-like domain"/>
    <property type="match status" value="2"/>
</dbReference>
<keyword evidence="6 7" id="KW-0408">Iron</keyword>
<evidence type="ECO:0000256" key="2">
    <source>
        <dbReference type="ARBA" id="ARBA00022617"/>
    </source>
</evidence>
<comment type="caution">
    <text evidence="9">The sequence shown here is derived from an EMBL/GenBank/DDBJ whole genome shotgun (WGS) entry which is preliminary data.</text>
</comment>
<dbReference type="PROSITE" id="PS51257">
    <property type="entry name" value="PROKAR_LIPOPROTEIN"/>
    <property type="match status" value="1"/>
</dbReference>
<evidence type="ECO:0000259" key="8">
    <source>
        <dbReference type="PROSITE" id="PS51007"/>
    </source>
</evidence>
<keyword evidence="3 7" id="KW-0479">Metal-binding</keyword>
<accession>A0ABM9PCH0</accession>
<reference evidence="9 10" key="1">
    <citation type="submission" date="2024-05" db="EMBL/GenBank/DDBJ databases">
        <authorList>
            <person name="Duchaud E."/>
        </authorList>
    </citation>
    <scope>NUCLEOTIDE SEQUENCE [LARGE SCALE GENOMIC DNA]</scope>
    <source>
        <strain evidence="9">Ena-SAMPLE-TAB-13-05-2024-13:56:06:370-140308</strain>
    </source>
</reference>
<evidence type="ECO:0000256" key="7">
    <source>
        <dbReference type="PROSITE-ProRule" id="PRU00433"/>
    </source>
</evidence>
<dbReference type="PROSITE" id="PS51007">
    <property type="entry name" value="CYTC"/>
    <property type="match status" value="2"/>
</dbReference>
<dbReference type="InterPro" id="IPR051395">
    <property type="entry name" value="Cytochrome_c_Peroxidase/MauG"/>
</dbReference>
<dbReference type="EC" id="1.11.1.5" evidence="9"/>
<dbReference type="InterPro" id="IPR004852">
    <property type="entry name" value="Di-haem_cyt_c_peroxidsae"/>
</dbReference>
<dbReference type="PANTHER" id="PTHR30600:SF10">
    <property type="entry name" value="BLL6722 PROTEIN"/>
    <property type="match status" value="1"/>
</dbReference>
<organism evidence="9 10">
    <name type="scientific">Tenacibaculum polynesiense</name>
    <dbReference type="NCBI Taxonomy" id="3137857"/>
    <lineage>
        <taxon>Bacteria</taxon>
        <taxon>Pseudomonadati</taxon>
        <taxon>Bacteroidota</taxon>
        <taxon>Flavobacteriia</taxon>
        <taxon>Flavobacteriales</taxon>
        <taxon>Flavobacteriaceae</taxon>
        <taxon>Tenacibaculum</taxon>
    </lineage>
</organism>
<evidence type="ECO:0000313" key="9">
    <source>
        <dbReference type="EMBL" id="CAL2103228.1"/>
    </source>
</evidence>
<dbReference type="EMBL" id="CAXJIO010000012">
    <property type="protein sequence ID" value="CAL2103228.1"/>
    <property type="molecule type" value="Genomic_DNA"/>
</dbReference>
<dbReference type="InterPro" id="IPR036909">
    <property type="entry name" value="Cyt_c-like_dom_sf"/>
</dbReference>
<evidence type="ECO:0000313" key="10">
    <source>
        <dbReference type="Proteomes" id="UP001497527"/>
    </source>
</evidence>
<dbReference type="SUPFAM" id="SSF46626">
    <property type="entry name" value="Cytochrome c"/>
    <property type="match status" value="2"/>
</dbReference>
<evidence type="ECO:0000256" key="3">
    <source>
        <dbReference type="ARBA" id="ARBA00022723"/>
    </source>
</evidence>
<keyword evidence="2 7" id="KW-0349">Heme</keyword>
<dbReference type="PANTHER" id="PTHR30600">
    <property type="entry name" value="CYTOCHROME C PEROXIDASE-RELATED"/>
    <property type="match status" value="1"/>
</dbReference>